<evidence type="ECO:0000313" key="5">
    <source>
        <dbReference type="Proteomes" id="UP000037397"/>
    </source>
</evidence>
<dbReference type="SMART" id="SM01012">
    <property type="entry name" value="ANTAR"/>
    <property type="match status" value="1"/>
</dbReference>
<dbReference type="PATRIC" id="fig|1631356.3.peg.1779"/>
<dbReference type="Gene3D" id="1.10.10.10">
    <property type="entry name" value="Winged helix-like DNA-binding domain superfamily/Winged helix DNA-binding domain"/>
    <property type="match status" value="1"/>
</dbReference>
<accession>A0A0L6CHJ1</accession>
<dbReference type="PANTHER" id="PTHR43228:SF6">
    <property type="entry name" value="RESPONSE REGULATOR RECEIVER"/>
    <property type="match status" value="1"/>
</dbReference>
<dbReference type="PROSITE" id="PS50110">
    <property type="entry name" value="RESPONSE_REGULATORY"/>
    <property type="match status" value="1"/>
</dbReference>
<evidence type="ECO:0000313" key="4">
    <source>
        <dbReference type="EMBL" id="KNX37272.1"/>
    </source>
</evidence>
<comment type="caution">
    <text evidence="4">The sequence shown here is derived from an EMBL/GenBank/DDBJ whole genome shotgun (WGS) entry which is preliminary data.</text>
</comment>
<keyword evidence="5" id="KW-1185">Reference proteome</keyword>
<gene>
    <name evidence="4" type="ORF">VV01_09140</name>
</gene>
<dbReference type="PIRSF" id="PIRSF036382">
    <property type="entry name" value="RR_antiterm"/>
    <property type="match status" value="1"/>
</dbReference>
<dbReference type="EMBL" id="LAIR01000002">
    <property type="protein sequence ID" value="KNX37272.1"/>
    <property type="molecule type" value="Genomic_DNA"/>
</dbReference>
<dbReference type="InterPro" id="IPR005561">
    <property type="entry name" value="ANTAR"/>
</dbReference>
<evidence type="ECO:0000259" key="3">
    <source>
        <dbReference type="PROSITE" id="PS50921"/>
    </source>
</evidence>
<organism evidence="4 5">
    <name type="scientific">Luteipulveratus halotolerans</name>
    <dbReference type="NCBI Taxonomy" id="1631356"/>
    <lineage>
        <taxon>Bacteria</taxon>
        <taxon>Bacillati</taxon>
        <taxon>Actinomycetota</taxon>
        <taxon>Actinomycetes</taxon>
        <taxon>Micrococcales</taxon>
        <taxon>Dermacoccaceae</taxon>
        <taxon>Luteipulveratus</taxon>
    </lineage>
</organism>
<dbReference type="InterPro" id="IPR052048">
    <property type="entry name" value="ST_Response_Regulator"/>
</dbReference>
<keyword evidence="1" id="KW-0597">Phosphoprotein</keyword>
<dbReference type="PANTHER" id="PTHR43228">
    <property type="entry name" value="TWO-COMPONENT RESPONSE REGULATOR"/>
    <property type="match status" value="1"/>
</dbReference>
<dbReference type="Gene3D" id="3.40.50.2300">
    <property type="match status" value="1"/>
</dbReference>
<feature type="modified residue" description="4-aspartylphosphate" evidence="1">
    <location>
        <position position="70"/>
    </location>
</feature>
<dbReference type="SMART" id="SM00448">
    <property type="entry name" value="REC"/>
    <property type="match status" value="1"/>
</dbReference>
<dbReference type="SUPFAM" id="SSF52172">
    <property type="entry name" value="CheY-like"/>
    <property type="match status" value="1"/>
</dbReference>
<dbReference type="PROSITE" id="PS50921">
    <property type="entry name" value="ANTAR"/>
    <property type="match status" value="1"/>
</dbReference>
<dbReference type="Pfam" id="PF03861">
    <property type="entry name" value="ANTAR"/>
    <property type="match status" value="1"/>
</dbReference>
<evidence type="ECO:0000256" key="1">
    <source>
        <dbReference type="PROSITE-ProRule" id="PRU00169"/>
    </source>
</evidence>
<dbReference type="InterPro" id="IPR036388">
    <property type="entry name" value="WH-like_DNA-bd_sf"/>
</dbReference>
<dbReference type="RefSeq" id="WP_050669611.1">
    <property type="nucleotide sequence ID" value="NZ_LAIR01000002.1"/>
</dbReference>
<dbReference type="InterPro" id="IPR001789">
    <property type="entry name" value="Sig_transdc_resp-reg_receiver"/>
</dbReference>
<name>A0A0L6CHJ1_9MICO</name>
<feature type="domain" description="Response regulatory" evidence="2">
    <location>
        <begin position="20"/>
        <end position="134"/>
    </location>
</feature>
<evidence type="ECO:0000259" key="2">
    <source>
        <dbReference type="PROSITE" id="PS50110"/>
    </source>
</evidence>
<dbReference type="STRING" id="1631356.VV01_09140"/>
<dbReference type="GO" id="GO:0003723">
    <property type="term" value="F:RNA binding"/>
    <property type="evidence" value="ECO:0007669"/>
    <property type="project" value="InterPro"/>
</dbReference>
<feature type="domain" description="ANTAR" evidence="3">
    <location>
        <begin position="140"/>
        <end position="201"/>
    </location>
</feature>
<dbReference type="InterPro" id="IPR008327">
    <property type="entry name" value="Sig_transdc_resp-reg_antiterm"/>
</dbReference>
<protein>
    <submittedName>
        <fullName evidence="4">Transcriptional regulator</fullName>
    </submittedName>
</protein>
<dbReference type="GO" id="GO:0000160">
    <property type="term" value="P:phosphorelay signal transduction system"/>
    <property type="evidence" value="ECO:0007669"/>
    <property type="project" value="InterPro"/>
</dbReference>
<dbReference type="AlphaFoldDB" id="A0A0L6CHJ1"/>
<dbReference type="Proteomes" id="UP000037397">
    <property type="component" value="Unassembled WGS sequence"/>
</dbReference>
<dbReference type="InterPro" id="IPR011006">
    <property type="entry name" value="CheY-like_superfamily"/>
</dbReference>
<dbReference type="Pfam" id="PF00072">
    <property type="entry name" value="Response_reg"/>
    <property type="match status" value="1"/>
</dbReference>
<sequence length="209" mass="22857">MTESSNEHTVDSTTPGERLRVLVAEDEALIRMDLAEMLGEAGYDVVAEVGDGEQAVAKARELRPDLIVMDVKMPVLDGISAADQIGSESLAPIVMLTAFSDKDLVERASDAGVMAYVLKPFTLDDLRPAIAVATARWSERELLRQEVAGLGERLETRKRLDRAKGILMKRLDIDEAAAFRWIQKTAMDRRLGMREIADAVIDGMGGDSA</sequence>
<proteinExistence type="predicted"/>
<reference evidence="5" key="1">
    <citation type="submission" date="2015-03" db="EMBL/GenBank/DDBJ databases">
        <title>Luteipulveratus halotolerans sp. nov., a novel actinobacterium (Dermacoccaceae) from Sarawak, Malaysia.</title>
        <authorList>
            <person name="Juboi H."/>
            <person name="Basik A."/>
            <person name="Shamsul S.S."/>
            <person name="Arnold P."/>
            <person name="Schmitt E.K."/>
            <person name="Sanglier J.-J."/>
            <person name="Yeo T."/>
        </authorList>
    </citation>
    <scope>NUCLEOTIDE SEQUENCE [LARGE SCALE GENOMIC DNA]</scope>
    <source>
        <strain evidence="5">C296001</strain>
    </source>
</reference>